<dbReference type="AlphaFoldDB" id="A0A1A8DLN1"/>
<organism evidence="2">
    <name type="scientific">Nothobranchius kadleci</name>
    <name type="common">African annual killifish</name>
    <dbReference type="NCBI Taxonomy" id="1051664"/>
    <lineage>
        <taxon>Eukaryota</taxon>
        <taxon>Metazoa</taxon>
        <taxon>Chordata</taxon>
        <taxon>Craniata</taxon>
        <taxon>Vertebrata</taxon>
        <taxon>Euteleostomi</taxon>
        <taxon>Actinopterygii</taxon>
        <taxon>Neopterygii</taxon>
        <taxon>Teleostei</taxon>
        <taxon>Neoteleostei</taxon>
        <taxon>Acanthomorphata</taxon>
        <taxon>Ovalentaria</taxon>
        <taxon>Atherinomorphae</taxon>
        <taxon>Cyprinodontiformes</taxon>
        <taxon>Nothobranchiidae</taxon>
        <taxon>Nothobranchius</taxon>
    </lineage>
</organism>
<reference evidence="2" key="2">
    <citation type="submission" date="2016-06" db="EMBL/GenBank/DDBJ databases">
        <title>The genome of a short-lived fish provides insights into sex chromosome evolution and the genetic control of aging.</title>
        <authorList>
            <person name="Reichwald K."/>
            <person name="Felder M."/>
            <person name="Petzold A."/>
            <person name="Koch P."/>
            <person name="Groth M."/>
            <person name="Platzer M."/>
        </authorList>
    </citation>
    <scope>NUCLEOTIDE SEQUENCE</scope>
    <source>
        <tissue evidence="2">Brain</tissue>
    </source>
</reference>
<dbReference type="EMBL" id="HAEA01006780">
    <property type="protein sequence ID" value="SBQ35260.1"/>
    <property type="molecule type" value="Transcribed_RNA"/>
</dbReference>
<feature type="non-terminal residue" evidence="2">
    <location>
        <position position="1"/>
    </location>
</feature>
<evidence type="ECO:0000313" key="2">
    <source>
        <dbReference type="EMBL" id="SBQ35260.1"/>
    </source>
</evidence>
<feature type="region of interest" description="Disordered" evidence="1">
    <location>
        <begin position="55"/>
        <end position="79"/>
    </location>
</feature>
<evidence type="ECO:0000256" key="1">
    <source>
        <dbReference type="SAM" id="MobiDB-lite"/>
    </source>
</evidence>
<gene>
    <name evidence="2" type="primary">Nfu_g_1_024811</name>
</gene>
<accession>A0A1A8DLN1</accession>
<name>A0A1A8DLN1_NOTKA</name>
<proteinExistence type="predicted"/>
<reference evidence="2" key="1">
    <citation type="submission" date="2016-05" db="EMBL/GenBank/DDBJ databases">
        <authorList>
            <person name="Lavstsen T."/>
            <person name="Jespersen J.S."/>
        </authorList>
    </citation>
    <scope>NUCLEOTIDE SEQUENCE</scope>
    <source>
        <tissue evidence="2">Brain</tissue>
    </source>
</reference>
<sequence>EVNDPLKMSEWRPAQERRKPLRLFKGKLRVDEEVRQQHECVCFHMLCGLSHGHRQEAGEFPAGKETGPKSAGSRSPRELFTSMPLVLQRLGRPQEKQELLIYK</sequence>
<protein>
    <submittedName>
        <fullName evidence="2">Uncharacterized protein</fullName>
    </submittedName>
</protein>